<gene>
    <name evidence="1" type="ORF">PNH38_00065</name>
</gene>
<dbReference type="EMBL" id="JAQOTG010000001">
    <property type="protein sequence ID" value="MDE8562281.1"/>
    <property type="molecule type" value="Genomic_DNA"/>
</dbReference>
<organism evidence="1 2">
    <name type="scientific">Anoxybacteroides rupiense</name>
    <dbReference type="NCBI Taxonomy" id="311460"/>
    <lineage>
        <taxon>Bacteria</taxon>
        <taxon>Bacillati</taxon>
        <taxon>Bacillota</taxon>
        <taxon>Bacilli</taxon>
        <taxon>Bacillales</taxon>
        <taxon>Anoxybacillaceae</taxon>
        <taxon>Anoxybacteroides</taxon>
    </lineage>
</organism>
<evidence type="ECO:0008006" key="3">
    <source>
        <dbReference type="Google" id="ProtNLM"/>
    </source>
</evidence>
<dbReference type="Proteomes" id="UP001213979">
    <property type="component" value="Unassembled WGS sequence"/>
</dbReference>
<sequence length="21" mass="2553">MQRDFQFCPRCGKALPPWRES</sequence>
<protein>
    <recommendedName>
        <fullName evidence="3">Zinc ribbon domain-containing protein</fullName>
    </recommendedName>
</protein>
<proteinExistence type="predicted"/>
<comment type="caution">
    <text evidence="1">The sequence shown here is derived from an EMBL/GenBank/DDBJ whole genome shotgun (WGS) entry which is preliminary data.</text>
</comment>
<evidence type="ECO:0000313" key="1">
    <source>
        <dbReference type="EMBL" id="MDE8562281.1"/>
    </source>
</evidence>
<evidence type="ECO:0000313" key="2">
    <source>
        <dbReference type="Proteomes" id="UP001213979"/>
    </source>
</evidence>
<name>A0ABT5VYV5_9BACL</name>
<keyword evidence="2" id="KW-1185">Reference proteome</keyword>
<reference evidence="1 2" key="1">
    <citation type="submission" date="2023-01" db="EMBL/GenBank/DDBJ databases">
        <title>Genome-based reclassification of Anoxybacillus geothermalis as a later heterotypic synonym of Anoxybacillus rupiensis.</title>
        <authorList>
            <person name="Inan Bektas K."/>
            <person name="Canakci S."/>
            <person name="Belduz A.A."/>
            <person name="Guler H.H."/>
        </authorList>
    </citation>
    <scope>NUCLEOTIDE SEQUENCE [LARGE SCALE GENOMIC DNA]</scope>
    <source>
        <strain evidence="1 2">DSM 17127</strain>
    </source>
</reference>
<accession>A0ABT5VYV5</accession>